<accession>A0A2H5QBA6</accession>
<dbReference type="PANTHER" id="PTHR48449:SF1">
    <property type="entry name" value="DUF1985 DOMAIN-CONTAINING PROTEIN"/>
    <property type="match status" value="1"/>
</dbReference>
<dbReference type="EMBL" id="BDQV01000287">
    <property type="protein sequence ID" value="GAY61926.1"/>
    <property type="molecule type" value="Genomic_DNA"/>
</dbReference>
<protein>
    <recommendedName>
        <fullName evidence="1">DUF1985 domain-containing protein</fullName>
    </recommendedName>
</protein>
<dbReference type="Gene3D" id="3.40.395.10">
    <property type="entry name" value="Adenoviral Proteinase, Chain A"/>
    <property type="match status" value="1"/>
</dbReference>
<proteinExistence type="predicted"/>
<evidence type="ECO:0000259" key="1">
    <source>
        <dbReference type="Pfam" id="PF09331"/>
    </source>
</evidence>
<dbReference type="Proteomes" id="UP000236630">
    <property type="component" value="Unassembled WGS sequence"/>
</dbReference>
<dbReference type="InterPro" id="IPR038765">
    <property type="entry name" value="Papain-like_cys_pep_sf"/>
</dbReference>
<evidence type="ECO:0000313" key="3">
    <source>
        <dbReference type="Proteomes" id="UP000236630"/>
    </source>
</evidence>
<dbReference type="SUPFAM" id="SSF54001">
    <property type="entry name" value="Cysteine proteinases"/>
    <property type="match status" value="1"/>
</dbReference>
<sequence length="481" mass="55684">MPSDDNLDNDDQKAVLVKVSNMSSLKELSLIKQRLTEQQYKKAFSTAQSNDDTLMVKFAMLYFLGSVLLGKEPKNKIDDLHIRLLDDFKEFNNYPWGCLSFEATMLSLKNTVTRRSKRIGSLYTNTEEKYNLYGFPFVFQFCKNKIMADVINKALKEEDTPPAHDPHTLVASDVVIDKIDVQLHAHDPHISVASHVDHDKIDDQPPAHDHQTAGVAHVDADKIDVEPPVHGVINITDEISSKSHYKKRCKEQEHYLRKKRKKSVYVGTPYIDPYKKSRKDAVTESKSPINFDDRMRDDNMESLTIKWPVHDADKDFFCRLCKPRSWISSVHLDSFFYALRHSLVNAPSCGTQRCAIMDTIYQLEHLYSVYVINLEKVWTNNATNYVVDYAKGEKLKCAVHWKDVSKFFFLHLVVYMVFSVDHWALAKFDLQKEIIFVYDSILDYMNNNAFEKELSPFVVMMPLILDKISWYTSHSNNNSLT</sequence>
<dbReference type="AlphaFoldDB" id="A0A2H5QBA6"/>
<dbReference type="Pfam" id="PF09331">
    <property type="entry name" value="DUF1985"/>
    <property type="match status" value="1"/>
</dbReference>
<evidence type="ECO:0000313" key="2">
    <source>
        <dbReference type="EMBL" id="GAY61926.1"/>
    </source>
</evidence>
<dbReference type="PANTHER" id="PTHR48449">
    <property type="entry name" value="DUF1985 DOMAIN-CONTAINING PROTEIN"/>
    <property type="match status" value="1"/>
</dbReference>
<reference evidence="2 3" key="1">
    <citation type="journal article" date="2017" name="Front. Genet.">
        <title>Draft sequencing of the heterozygous diploid genome of Satsuma (Citrus unshiu Marc.) using a hybrid assembly approach.</title>
        <authorList>
            <person name="Shimizu T."/>
            <person name="Tanizawa Y."/>
            <person name="Mochizuki T."/>
            <person name="Nagasaki H."/>
            <person name="Yoshioka T."/>
            <person name="Toyoda A."/>
            <person name="Fujiyama A."/>
            <person name="Kaminuma E."/>
            <person name="Nakamura Y."/>
        </authorList>
    </citation>
    <scope>NUCLEOTIDE SEQUENCE [LARGE SCALE GENOMIC DNA]</scope>
    <source>
        <strain evidence="3">cv. Miyagawa wase</strain>
    </source>
</reference>
<organism evidence="2 3">
    <name type="scientific">Citrus unshiu</name>
    <name type="common">Satsuma mandarin</name>
    <name type="synonym">Citrus nobilis var. unshiu</name>
    <dbReference type="NCBI Taxonomy" id="55188"/>
    <lineage>
        <taxon>Eukaryota</taxon>
        <taxon>Viridiplantae</taxon>
        <taxon>Streptophyta</taxon>
        <taxon>Embryophyta</taxon>
        <taxon>Tracheophyta</taxon>
        <taxon>Spermatophyta</taxon>
        <taxon>Magnoliopsida</taxon>
        <taxon>eudicotyledons</taxon>
        <taxon>Gunneridae</taxon>
        <taxon>Pentapetalae</taxon>
        <taxon>rosids</taxon>
        <taxon>malvids</taxon>
        <taxon>Sapindales</taxon>
        <taxon>Rutaceae</taxon>
        <taxon>Aurantioideae</taxon>
        <taxon>Citrus</taxon>
    </lineage>
</organism>
<gene>
    <name evidence="2" type="ORF">CUMW_213790</name>
</gene>
<keyword evidence="3" id="KW-1185">Reference proteome</keyword>
<feature type="domain" description="DUF1985" evidence="1">
    <location>
        <begin position="27"/>
        <end position="105"/>
    </location>
</feature>
<comment type="caution">
    <text evidence="2">The sequence shown here is derived from an EMBL/GenBank/DDBJ whole genome shotgun (WGS) entry which is preliminary data.</text>
</comment>
<feature type="non-terminal residue" evidence="2">
    <location>
        <position position="481"/>
    </location>
</feature>
<dbReference type="InterPro" id="IPR015410">
    <property type="entry name" value="DUF1985"/>
</dbReference>
<name>A0A2H5QBA6_CITUN</name>